<dbReference type="AlphaFoldDB" id="R7Q6Q0"/>
<reference evidence="3" key="1">
    <citation type="journal article" date="2013" name="Proc. Natl. Acad. Sci. U.S.A.">
        <title>Genome structure and metabolic features in the red seaweed Chondrus crispus shed light on evolution of the Archaeplastida.</title>
        <authorList>
            <person name="Collen J."/>
            <person name="Porcel B."/>
            <person name="Carre W."/>
            <person name="Ball S.G."/>
            <person name="Chaparro C."/>
            <person name="Tonon T."/>
            <person name="Barbeyron T."/>
            <person name="Michel G."/>
            <person name="Noel B."/>
            <person name="Valentin K."/>
            <person name="Elias M."/>
            <person name="Artiguenave F."/>
            <person name="Arun A."/>
            <person name="Aury J.M."/>
            <person name="Barbosa-Neto J.F."/>
            <person name="Bothwell J.H."/>
            <person name="Bouget F.Y."/>
            <person name="Brillet L."/>
            <person name="Cabello-Hurtado F."/>
            <person name="Capella-Gutierrez S."/>
            <person name="Charrier B."/>
            <person name="Cladiere L."/>
            <person name="Cock J.M."/>
            <person name="Coelho S.M."/>
            <person name="Colleoni C."/>
            <person name="Czjzek M."/>
            <person name="Da Silva C."/>
            <person name="Delage L."/>
            <person name="Denoeud F."/>
            <person name="Deschamps P."/>
            <person name="Dittami S.M."/>
            <person name="Gabaldon T."/>
            <person name="Gachon C.M."/>
            <person name="Groisillier A."/>
            <person name="Herve C."/>
            <person name="Jabbari K."/>
            <person name="Katinka M."/>
            <person name="Kloareg B."/>
            <person name="Kowalczyk N."/>
            <person name="Labadie K."/>
            <person name="Leblanc C."/>
            <person name="Lopez P.J."/>
            <person name="McLachlan D.H."/>
            <person name="Meslet-Cladiere L."/>
            <person name="Moustafa A."/>
            <person name="Nehr Z."/>
            <person name="Nyvall Collen P."/>
            <person name="Panaud O."/>
            <person name="Partensky F."/>
            <person name="Poulain J."/>
            <person name="Rensing S.A."/>
            <person name="Rousvoal S."/>
            <person name="Samson G."/>
            <person name="Symeonidi A."/>
            <person name="Weissenbach J."/>
            <person name="Zambounis A."/>
            <person name="Wincker P."/>
            <person name="Boyen C."/>
        </authorList>
    </citation>
    <scope>NUCLEOTIDE SEQUENCE [LARGE SCALE GENOMIC DNA]</scope>
    <source>
        <strain evidence="3">cv. Stackhouse</strain>
    </source>
</reference>
<accession>R7Q6Q0</accession>
<sequence>MAPRKSRQTSSGRSSRQQRKYQHALPAASALSHRLSSQALPTDTAPSTSPRRKKRRSQSSKEVLKELAANALREMKEQGFLVQSGYASQCDEISLYSCTEDKYDCLVASSSQVTVDECDGPQSPTSFFDRVGLKTATKSGYCKRILRPLDLPPIVDGKKDLSMQFSRCPSECCSEEVRSSGVNTSDSFKNVTPATAEAAQYLLRLRG</sequence>
<dbReference type="EMBL" id="HG001678">
    <property type="protein sequence ID" value="CDF34222.1"/>
    <property type="molecule type" value="Genomic_DNA"/>
</dbReference>
<organism evidence="2 3">
    <name type="scientific">Chondrus crispus</name>
    <name type="common">Carrageen Irish moss</name>
    <name type="synonym">Polymorpha crispa</name>
    <dbReference type="NCBI Taxonomy" id="2769"/>
    <lineage>
        <taxon>Eukaryota</taxon>
        <taxon>Rhodophyta</taxon>
        <taxon>Florideophyceae</taxon>
        <taxon>Rhodymeniophycidae</taxon>
        <taxon>Gigartinales</taxon>
        <taxon>Gigartinaceae</taxon>
        <taxon>Chondrus</taxon>
    </lineage>
</organism>
<dbReference type="GeneID" id="17321756"/>
<proteinExistence type="predicted"/>
<name>R7Q6Q0_CHOCR</name>
<feature type="region of interest" description="Disordered" evidence="1">
    <location>
        <begin position="1"/>
        <end position="61"/>
    </location>
</feature>
<evidence type="ECO:0000313" key="3">
    <source>
        <dbReference type="Proteomes" id="UP000012073"/>
    </source>
</evidence>
<dbReference type="Gramene" id="CDF34222">
    <property type="protein sequence ID" value="CDF34222"/>
    <property type="gene ID" value="CHC_T00002924001"/>
</dbReference>
<feature type="compositionally biased region" description="Polar residues" evidence="1">
    <location>
        <begin position="34"/>
        <end position="48"/>
    </location>
</feature>
<evidence type="ECO:0000313" key="2">
    <source>
        <dbReference type="EMBL" id="CDF34222.1"/>
    </source>
</evidence>
<dbReference type="RefSeq" id="XP_005714041.1">
    <property type="nucleotide sequence ID" value="XM_005713984.1"/>
</dbReference>
<evidence type="ECO:0000256" key="1">
    <source>
        <dbReference type="SAM" id="MobiDB-lite"/>
    </source>
</evidence>
<dbReference type="Proteomes" id="UP000012073">
    <property type="component" value="Unassembled WGS sequence"/>
</dbReference>
<dbReference type="KEGG" id="ccp:CHC_T00002924001"/>
<protein>
    <submittedName>
        <fullName evidence="2">Uncharacterized protein</fullName>
    </submittedName>
</protein>
<keyword evidence="3" id="KW-1185">Reference proteome</keyword>
<gene>
    <name evidence="2" type="ORF">CHC_T00002924001</name>
</gene>